<sequence length="305" mass="34310">MGSFLRITVPDGTELAYEVLGSQHAGVALPLVLIGGMTSCRGDWEPFSSRIAASRPVLIYDHRGMGDSTRRKDDPFTIETLARDLYHLLQSLGWKELALCGHSMGGIIAQQLLFLPYHPTKPTPLPFRISHVVLSMTLAKPIRDPRYGVKFAPRPSGQLTAEQVKSVVHQTMAADFDPEWWADEANQGRIEELVTRGLFGRPFRTIMQQKKAASQFNFGDLHSKLSQDTQFLVVRGELDQIIPFSDDLLTSIPWAKLVPTGTLPGEVPHYRFGHHWIEYFDTEMWRNVIEVFLQTTGGETAKARL</sequence>
<proteinExistence type="predicted"/>
<reference evidence="1" key="1">
    <citation type="journal article" date="2021" name="New Phytol.">
        <title>Evolutionary innovations through gain and loss of genes in the ectomycorrhizal Boletales.</title>
        <authorList>
            <person name="Wu G."/>
            <person name="Miyauchi S."/>
            <person name="Morin E."/>
            <person name="Kuo A."/>
            <person name="Drula E."/>
            <person name="Varga T."/>
            <person name="Kohler A."/>
            <person name="Feng B."/>
            <person name="Cao Y."/>
            <person name="Lipzen A."/>
            <person name="Daum C."/>
            <person name="Hundley H."/>
            <person name="Pangilinan J."/>
            <person name="Johnson J."/>
            <person name="Barry K."/>
            <person name="LaButti K."/>
            <person name="Ng V."/>
            <person name="Ahrendt S."/>
            <person name="Min B."/>
            <person name="Choi I.G."/>
            <person name="Park H."/>
            <person name="Plett J.M."/>
            <person name="Magnuson J."/>
            <person name="Spatafora J.W."/>
            <person name="Nagy L.G."/>
            <person name="Henrissat B."/>
            <person name="Grigoriev I.V."/>
            <person name="Yang Z.L."/>
            <person name="Xu J."/>
            <person name="Martin F.M."/>
        </authorList>
    </citation>
    <scope>NUCLEOTIDE SEQUENCE</scope>
    <source>
        <strain evidence="1">KUC20120723A-06</strain>
    </source>
</reference>
<dbReference type="Proteomes" id="UP000790709">
    <property type="component" value="Unassembled WGS sequence"/>
</dbReference>
<gene>
    <name evidence="1" type="ORF">BV22DRAFT_1002292</name>
</gene>
<comment type="caution">
    <text evidence="1">The sequence shown here is derived from an EMBL/GenBank/DDBJ whole genome shotgun (WGS) entry which is preliminary data.</text>
</comment>
<organism evidence="1 2">
    <name type="scientific">Leucogyrophana mollusca</name>
    <dbReference type="NCBI Taxonomy" id="85980"/>
    <lineage>
        <taxon>Eukaryota</taxon>
        <taxon>Fungi</taxon>
        <taxon>Dikarya</taxon>
        <taxon>Basidiomycota</taxon>
        <taxon>Agaricomycotina</taxon>
        <taxon>Agaricomycetes</taxon>
        <taxon>Agaricomycetidae</taxon>
        <taxon>Boletales</taxon>
        <taxon>Boletales incertae sedis</taxon>
        <taxon>Leucogyrophana</taxon>
    </lineage>
</organism>
<name>A0ACB8BVJ4_9AGAM</name>
<protein>
    <submittedName>
        <fullName evidence="1">Alpha/beta-hydrolase</fullName>
    </submittedName>
</protein>
<dbReference type="EMBL" id="MU266339">
    <property type="protein sequence ID" value="KAH7929669.1"/>
    <property type="molecule type" value="Genomic_DNA"/>
</dbReference>
<evidence type="ECO:0000313" key="2">
    <source>
        <dbReference type="Proteomes" id="UP000790709"/>
    </source>
</evidence>
<evidence type="ECO:0000313" key="1">
    <source>
        <dbReference type="EMBL" id="KAH7929669.1"/>
    </source>
</evidence>
<keyword evidence="2" id="KW-1185">Reference proteome</keyword>
<accession>A0ACB8BVJ4</accession>